<dbReference type="SMART" id="SM00396">
    <property type="entry name" value="ZnF_UBR1"/>
    <property type="match status" value="1"/>
</dbReference>
<feature type="region of interest" description="Disordered" evidence="8">
    <location>
        <begin position="2399"/>
        <end position="2450"/>
    </location>
</feature>
<evidence type="ECO:0000313" key="11">
    <source>
        <dbReference type="RefSeq" id="XP_065646524.1"/>
    </source>
</evidence>
<name>A0ABM4BC65_HYDVU</name>
<evidence type="ECO:0000313" key="10">
    <source>
        <dbReference type="Proteomes" id="UP001652625"/>
    </source>
</evidence>
<dbReference type="PANTHER" id="PTHR21725">
    <property type="entry name" value="E3 UBIQUITIN-PROTEIN LIGASE UBR4"/>
    <property type="match status" value="1"/>
</dbReference>
<dbReference type="Proteomes" id="UP001652625">
    <property type="component" value="Chromosome 02"/>
</dbReference>
<evidence type="ECO:0000256" key="8">
    <source>
        <dbReference type="SAM" id="MobiDB-lite"/>
    </source>
</evidence>
<dbReference type="InterPro" id="IPR045189">
    <property type="entry name" value="UBR4-like"/>
</dbReference>
<keyword evidence="4" id="KW-0862">Zinc</keyword>
<dbReference type="PROSITE" id="PS51157">
    <property type="entry name" value="ZF_UBR"/>
    <property type="match status" value="1"/>
</dbReference>
<dbReference type="InterPro" id="IPR056530">
    <property type="entry name" value="UBR4-like_dom"/>
</dbReference>
<protein>
    <submittedName>
        <fullName evidence="11">E3 ubiquitin-protein ligase UBR4 isoform X3</fullName>
    </submittedName>
</protein>
<evidence type="ECO:0000256" key="4">
    <source>
        <dbReference type="ARBA" id="ARBA00022833"/>
    </source>
</evidence>
<dbReference type="Pfam" id="PF24079">
    <property type="entry name" value="UBR4"/>
    <property type="match status" value="1"/>
</dbReference>
<evidence type="ECO:0000256" key="7">
    <source>
        <dbReference type="SAM" id="Coils"/>
    </source>
</evidence>
<dbReference type="SUPFAM" id="SSF50978">
    <property type="entry name" value="WD40 repeat-like"/>
    <property type="match status" value="1"/>
</dbReference>
<gene>
    <name evidence="11" type="primary">LOC101237477</name>
</gene>
<feature type="compositionally biased region" description="Polar residues" evidence="8">
    <location>
        <begin position="2431"/>
        <end position="2443"/>
    </location>
</feature>
<feature type="region of interest" description="UBR4 E3 catalytic module" evidence="6">
    <location>
        <begin position="4258"/>
        <end position="4725"/>
    </location>
</feature>
<feature type="compositionally biased region" description="Basic and acidic residues" evidence="8">
    <location>
        <begin position="2415"/>
        <end position="2430"/>
    </location>
</feature>
<comment type="similarity">
    <text evidence="1 6">Belongs to the UBR4 family.</text>
</comment>
<dbReference type="GeneID" id="101237477"/>
<feature type="compositionally biased region" description="Polar residues" evidence="8">
    <location>
        <begin position="2403"/>
        <end position="2414"/>
    </location>
</feature>
<feature type="zinc finger region" description="UBR-type" evidence="5">
    <location>
        <begin position="1404"/>
        <end position="1473"/>
    </location>
</feature>
<evidence type="ECO:0000256" key="2">
    <source>
        <dbReference type="ARBA" id="ARBA00022723"/>
    </source>
</evidence>
<proteinExistence type="inferred from homology"/>
<dbReference type="InterPro" id="IPR036322">
    <property type="entry name" value="WD40_repeat_dom_sf"/>
</dbReference>
<evidence type="ECO:0000256" key="6">
    <source>
        <dbReference type="PROSITE-ProRule" id="PRU01388"/>
    </source>
</evidence>
<dbReference type="PROSITE" id="PS52043">
    <property type="entry name" value="UBR4_E3"/>
    <property type="match status" value="1"/>
</dbReference>
<dbReference type="CDD" id="cd19680">
    <property type="entry name" value="UBR-box_UBR4"/>
    <property type="match status" value="1"/>
</dbReference>
<feature type="coiled-coil region" evidence="7">
    <location>
        <begin position="423"/>
        <end position="455"/>
    </location>
</feature>
<dbReference type="Pfam" id="PF13764">
    <property type="entry name" value="E3_UbLigase_R4"/>
    <property type="match status" value="1"/>
</dbReference>
<sequence>MEVNFSWEELFKFLKNSCLETLDEKDNKIFQLCLFIVENKEELLATTDLEVKKFASLLFGLTTNVIINTSNQFCENELLLWSTIEVIVSFCVSNLKSGLNNSYITQLQLIKLLVGISTCKESLNKDEINALLNMEFVFPAFLKMEAKTHSDLLYKSLFNIDLNKLRSSDWKVQFMGHAAAILRKKNVFDILLNIIGSFEELDNFAGKCDLIFYDDSNPQSISATSILSFETQLMVIVETLKLPIIDQMIKEQLESVIQLVDKSLKAAMFISSGYFTVNKKENEADGLYDEYCRKYEWKSTEHCLAILSAVSDICSSSPHMDRFLGFNLEAKSVTTILNVLQRAIKKEHEHKSKWFDGLNISLVTMTSRVILLLSSVYDNIQLEGDYSLQNQGLNIFVKSTACDRLRYIIENVHLPSLLLDLFLTTYHKTLNNLMKQNENLKIDQSELKVESLSDEDSLEEGSMLGSFFVKTINDNEAESTVTVKENERNASSQSTEILVLLASSLIEFISKFFPVCAENGFREKIKESFTDEKLDGLAKIIMGHSFGGSFEVREIKENISKLFGYFITTGLFQETQMNMLLKTLGISVQNESSYRQLNLSIHVLRIFIQLVLLDTSGDLGVNSWKCLISTLVDSAENVSKEYLNVQHAQAMIMVLQLLSKDKKEIIFNKIMQALGRLSTLNIKSAIHVAHLILLFDYMIHSGYSTKNMDLIAQVQHNILSADVDKPSYVKSFFKEEDELKSDTIVFYGLIEQDKIDTEVLTFLKNTPDYSQWYSSILTLLAQMINKFAGGELLDRLGARNASLYIWNWLPELPIATEWINNIFNLDAEKSSFEEYLFYICWMPSTFEMTAEQIKSNLMVQSSFDTIVSERKLFTDDISSSIDYFGRIISLLSNLLNSTHLLKFSPYAISDSIINFAGLLVDQYMTHKKVELLKYAKEFRNFIEQMMLLLNLAVRKAKEMIIQLATADKDTTLDNEVLEFYIDIIGLDLPTVNSKASDIKRIQVLPERFCQYVQDWQGLNLQRDDLQESKDFSVTSLVRYSLITHLNVQKESKSELANGFSLKNLIYSLSNVCNKVLLWMNSSMNEEFQTLKHLGISLYSGFWCDSFLKNISHHSEKILNLCLGETDQDQLEKSAFIRILEIIDKWYMKELSRERILDEGILIGWLEFLMDLIEHSKTLVIFLQYFANKPSTLFLIFKSIANHTEFSNNYLTAFVQFFSKFFLIKEKLDDGIHRILFKIFDEEYEVLYNWMKRVSLSIEGCILLQSFINVAVQNSQSVDKALPVLLDISEITVSLVFENKMSGTTSFPLLFDISNVVARSCGGQGYVQLLKKVINWLSLSLITDKNNKQASECILKIVLYITDIITSSCIDDVSDDNLYEFMPDVSKRSEECNEEASVYESIEGNTCTFSVTQRDFMNQHWYHCHTCKMNDGIGCCTVCAKICHKDHDVTYAKHGSFFCDCGAKEDGSCKAMSGSSKFLNRVTSHPSTWGPSKLVDKKFSKAQNQKSIKSDNNLQKLLQDSKLDILSVVNNSSLLNSVIQLLLENCKVFTKEVEEAVCEMRSQKHKLKEKLEILYTSEKEFSIDNIMNAVSGSQEGAFENIKLTYGGEQGATLRQLINAHMIHHKAMCLIVSPFGKRQFLAVAHEKGKVTILQLSGLLRLPESNQKKMTLNRLSSTVVPFTILHMVSNPLNDEFLAVTGLKDCLVLILGNSASTPTRLTLNIKLDTGNFIIKALWVPGSQTQLALLTADFIKIFDLSVSETDPVYYFVVPSGKIRDATFVPDDKQNNIVIMSSQGYIYVEALNDASKQCLFYTMNVVNVQHPNKEESDQSLVNGGGVSVYYSQTLKLLFFSYNKGLSFFGCLDQSLLSFTKLFLIDNPITLSSPLVQWSEVPGQVGLLHCTLQNSGNIVMLAVKPEKVIIQEIKSVTKSVKVLNAVCHHHSTIEGHAQSVTECTTLIVLLDDGSLRIYNANQDVIQFSKPPDNLFMNTHFTERLVNKEKKQDNKKSPEKFPVDFFESCHLTNDVEFGGEHILHIYNKNQVKNRLNTTGMYIANTKPFGFKIEILNTNPSNVIVGIRLQVGVQSMERSPQYIDVFGRIIYLRSVKNRWFDIPFTREESNICLEKNMFTVTFGPSTDPYGVSIVDSVKVYTKTKEEFSAVEESTDTAVAESSPSLQEPQISKYQSSQSEMLLFSLLSSINKLLKIVDGSKISTVFDTLLNISTQLLTVDPQLKEVSAIGYQTHMLLKNLYPSDGKYQIKKDEVLVSHMMKLFETTEDNLDLDVFEMILNISSFVGETQADNLVKFVEVSGGKQADKFAESLVKKFWKLYENCCSSSNYQESWHMEANVELLVGIIFSIMLGDAKFINSMCQLIFELLLAKDQIISFAAKRGLTKSLLLRQTHVKQSESNDSNPSATESKNEELSSHPPLEKSETTNISAEPSTPVSADNLDEDNEEDDIEDMDMMDDEGDIDDGDLQMLIDDDNAMMEIALALSLQNDEENNDEAQQENKNIATEISTNEQGFERNVAQDNNIEELHSDQVDGQGFISESPNYIEGPNLLEGGSLGIKFSALWSQLLEIFEAKIPYLLELDGLQAIPFLQVMLMLCSNLMVERDEDKAALRRIIIACINPLHVKLQTDSNAPIRTTSSEVQLVLMRFLSVLMSRCNANKQVNDGDNAVNMSSSFDEYVAGVLQEQGLVEYCLCLLKSLLSYWKSQSSTEEDNTTETTLLLKAKALHPTPDMMPFFMEQYVKSHAVDLFESFSQLVSEMVLRMPYQIHKLIDSNTREVCFSKDWVFIMCEYMMISHAPFVRRQVRKLLLALCGTKEKYRFVKDLHNIRSRLACLKSVLQMTGTTGNENITKNISLSYEETVTLTEQISACIDIATARNENWLLFCKKENTVLPFLMEISYQLDEHISSKVVELIFIALSSPQNKDDKKENKSKSLSVDLVKLVFSRCYGTIIFLFIKSFLLESNSSQLRWKVHSLIHSIFINIDAEQQVGLTELMWTLWNVIPSCGHRATQFTDLLGFFTIKTMRCNVNNYVTMAMSLLHEANSVLINHPNASLYRKLCNSVELEGYYLESDPCAVCNNPEVAFNSYKLSTIKSDIRHTPKSQLIKLTTNHTISKIMLKISDIKRAKMVKSMIIFYNNKPVPSVVELKKSGIWQKAKKVFLTQGQTDVKVEFAFPITACNLMIEFSSFYENVQFSAESLQCPRCSASVPAHPGICGNCGENVYQCHKCRAINYDERDPFLCTLCGFCKYAKFEFVLSAHSSCTVDTINNEEERQKALKAVNSALEKADQYYQALTGHRQMLESILRTSSDGAHSAEEELPTDKSLVWNVSPLSTNSQTTSTASVAITSIKRSIQSVAQLYCVDCKTSFDNMSKATQTVTALRKELLQYDMKQQEALSQAMYLTPEILPSPSYLDDKPQFYRLPSFSGVPEEVYILDKQGENLPRVGKCYGCALSTVHHCLTVLRALSTIESAHECLLMQGCLQELVTHNLQLEKKDLVALARTLLIKLTSENKKANESLNELICERIKLCLSVQSANMMSNISLSSELSLLRQSVASNDFLWEQRLSCVFMLLLDSLKNPSTEVRESITLPCLEIINSCVKPKLPSNKKVIRINKPNQMVPIIDFEKWLRGDYTYLTWKESKSVGSNEQEQHFEKKHTGWLKQLLFASSSRATRQTICSILEQITLQSSQRKEILLQLLMSYLSELRLAGENSSEYLALLKKILSGSGYKVYMSNSGIMDKLCQLIVQEVEHLASLERTTLNVDLTQGYSLFALAELFKSFLEDAEVKNVCQQKYVADVLQCYLSLRKLVVQRTKLVDQTQDILLALLEQLNSGTEDKFFMKTCIDALKRCPINDIRTPIFIFEQLCNTIYKPEIESTEFFMNLEKDPQQEDFLQGRMHGNPYSSNQPGLGPLMRDIKNTICTECELVALLEDDTGMELLVNNKIISLDLPVLQVYKKVWCSRDDHKDPMRIVYRMRGLLGDATEDIIENLSKEKADNVDEESQYQRASIIAEISGLENIFKRLSYVRDLSRAQHLVAIILKLLEYCIKVKVNRQYIIQPSLCGMKILLSTLNHALRLERDYGSKSGGAMLAERVLKIMEVVLHEATIQGDLQQIDLPDEESQLELLLNHITSPYVRSNANVLQAMMKLTPFLTFGNEESMLSLIEHFLPYLDFDKFDNEKSADSILQLDCLCMIAEGISKSDTGSKLKDLMIREGIVIKALDYLQNHTPPQSFRASGILDSAKWKEFIAKPSLPYILRLLTGLLHNHQNTQILISTNENVAVIHHLEQISSEEMVGSLAENLLEALCLFPEGKIKVAEIRNKTRDEKKALAMAMRQKQLDSLGMTVTGSGQIKTMSPSSQEMAQLLEEQDQRVVCSICREGYKFYPNKVLGVYTFTSRCILDDYENKTKKTQGYSTVSHFNIIHFDCHIEAVRHARSRDEWESAALQNANTKCNGLLPLWGPEVSESAYASCLARHNNYIQECTGLREPTFHSNVHDIRLMLLKFAHQKSFSHDAGGGGKHSNMYLIPYMVNLALYVVNSTHQRSNEEQWLNSFLDASIDNWVGSCYELNGPMFACVLSLFIMTLDSWKSKRIIFLKRLLVLAHARDLSNIHTNKLMCIEPSAFSVYKPFLVFFSLIDRLHNLCKSKISITDDWSQAMSSYLRNNDEQILKECDNIIKFYEEDILLCESFGEYCDVAGLLSEMVVPPDQFIRDLLVQFLPVEEKTNVVYC</sequence>
<keyword evidence="7" id="KW-0175">Coiled coil</keyword>
<keyword evidence="10" id="KW-1185">Reference proteome</keyword>
<evidence type="ECO:0000256" key="3">
    <source>
        <dbReference type="ARBA" id="ARBA00022771"/>
    </source>
</evidence>
<evidence type="ECO:0000259" key="9">
    <source>
        <dbReference type="PROSITE" id="PS51157"/>
    </source>
</evidence>
<dbReference type="RefSeq" id="XP_065646524.1">
    <property type="nucleotide sequence ID" value="XM_065790452.1"/>
</dbReference>
<evidence type="ECO:0000256" key="1">
    <source>
        <dbReference type="ARBA" id="ARBA00009970"/>
    </source>
</evidence>
<evidence type="ECO:0000256" key="5">
    <source>
        <dbReference type="PROSITE-ProRule" id="PRU00508"/>
    </source>
</evidence>
<accession>A0ABM4BC65</accession>
<keyword evidence="3 6" id="KW-0863">Zinc-finger</keyword>
<keyword evidence="2" id="KW-0479">Metal-binding</keyword>
<dbReference type="InterPro" id="IPR047509">
    <property type="entry name" value="UBR4-like_UBR-box"/>
</dbReference>
<organism evidence="10 11">
    <name type="scientific">Hydra vulgaris</name>
    <name type="common">Hydra</name>
    <name type="synonym">Hydra attenuata</name>
    <dbReference type="NCBI Taxonomy" id="6087"/>
    <lineage>
        <taxon>Eukaryota</taxon>
        <taxon>Metazoa</taxon>
        <taxon>Cnidaria</taxon>
        <taxon>Hydrozoa</taxon>
        <taxon>Hydroidolina</taxon>
        <taxon>Anthoathecata</taxon>
        <taxon>Aplanulata</taxon>
        <taxon>Hydridae</taxon>
        <taxon>Hydra</taxon>
    </lineage>
</organism>
<reference evidence="11" key="2">
    <citation type="submission" date="2025-08" db="UniProtKB">
        <authorList>
            <consortium name="RefSeq"/>
        </authorList>
    </citation>
    <scope>IDENTIFICATION</scope>
</reference>
<dbReference type="Pfam" id="PF02207">
    <property type="entry name" value="zf-UBR"/>
    <property type="match status" value="1"/>
</dbReference>
<reference evidence="10" key="1">
    <citation type="submission" date="2025-05" db="UniProtKB">
        <authorList>
            <consortium name="RefSeq"/>
        </authorList>
    </citation>
    <scope>NUCLEOTIDE SEQUENCE [LARGE SCALE GENOMIC DNA]</scope>
</reference>
<dbReference type="InterPro" id="IPR025704">
    <property type="entry name" value="E3_Ub_ligase_UBR4_C"/>
</dbReference>
<dbReference type="PANTHER" id="PTHR21725:SF1">
    <property type="entry name" value="E3 UBIQUITIN-PROTEIN LIGASE UBR4"/>
    <property type="match status" value="1"/>
</dbReference>
<feature type="domain" description="UBR-type" evidence="9">
    <location>
        <begin position="1404"/>
        <end position="1473"/>
    </location>
</feature>
<dbReference type="InterPro" id="IPR003126">
    <property type="entry name" value="Znf_UBR"/>
</dbReference>